<dbReference type="SUPFAM" id="SSF56281">
    <property type="entry name" value="Metallo-hydrolase/oxidoreductase"/>
    <property type="match status" value="1"/>
</dbReference>
<comment type="similarity">
    <text evidence="5">Belongs to the metallo-beta-lactamase superfamily. RNA-metabolizing metallo-beta-lactamase-like family. Bacterial RNase J subfamily.</text>
</comment>
<evidence type="ECO:0000256" key="1">
    <source>
        <dbReference type="ARBA" id="ARBA00022490"/>
    </source>
</evidence>
<feature type="binding site" evidence="5">
    <location>
        <begin position="369"/>
        <end position="373"/>
    </location>
    <ligand>
        <name>substrate</name>
    </ligand>
</feature>
<name>A0A2H0BH51_UNCKA</name>
<evidence type="ECO:0000313" key="8">
    <source>
        <dbReference type="Proteomes" id="UP000228495"/>
    </source>
</evidence>
<dbReference type="CDD" id="cd07714">
    <property type="entry name" value="RNaseJ_MBL-fold"/>
    <property type="match status" value="1"/>
</dbReference>
<dbReference type="GO" id="GO:0008270">
    <property type="term" value="F:zinc ion binding"/>
    <property type="evidence" value="ECO:0007669"/>
    <property type="project" value="InterPro"/>
</dbReference>
<dbReference type="Pfam" id="PF17770">
    <property type="entry name" value="RNase_J_C"/>
    <property type="match status" value="1"/>
</dbReference>
<dbReference type="EC" id="3.1.-.-" evidence="5"/>
<dbReference type="Gene3D" id="3.10.20.580">
    <property type="match status" value="1"/>
</dbReference>
<comment type="subunit">
    <text evidence="5">Homodimer, may be a subunit of the RNA degradosome.</text>
</comment>
<dbReference type="Gene3D" id="3.40.50.10710">
    <property type="entry name" value="Metallo-hydrolase/oxidoreductase"/>
    <property type="match status" value="1"/>
</dbReference>
<organism evidence="7 8">
    <name type="scientific">candidate division WWE3 bacterium CG22_combo_CG10-13_8_21_14_all_39_12</name>
    <dbReference type="NCBI Taxonomy" id="1975094"/>
    <lineage>
        <taxon>Bacteria</taxon>
        <taxon>Katanobacteria</taxon>
    </lineage>
</organism>
<dbReference type="SMART" id="SM00849">
    <property type="entry name" value="Lactamase_B"/>
    <property type="match status" value="1"/>
</dbReference>
<dbReference type="GO" id="GO:0005737">
    <property type="term" value="C:cytoplasm"/>
    <property type="evidence" value="ECO:0007669"/>
    <property type="project" value="UniProtKB-SubCell"/>
</dbReference>
<dbReference type="InterPro" id="IPR001279">
    <property type="entry name" value="Metallo-B-lactamas"/>
</dbReference>
<comment type="subcellular location">
    <subcellularLocation>
        <location evidence="5">Cytoplasm</location>
    </subcellularLocation>
</comment>
<reference evidence="7 8" key="1">
    <citation type="submission" date="2017-09" db="EMBL/GenBank/DDBJ databases">
        <title>Depth-based differentiation of microbial function through sediment-hosted aquifers and enrichment of novel symbionts in the deep terrestrial subsurface.</title>
        <authorList>
            <person name="Probst A.J."/>
            <person name="Ladd B."/>
            <person name="Jarett J.K."/>
            <person name="Geller-Mcgrath D.E."/>
            <person name="Sieber C.M."/>
            <person name="Emerson J.B."/>
            <person name="Anantharaman K."/>
            <person name="Thomas B.C."/>
            <person name="Malmstrom R."/>
            <person name="Stieglmeier M."/>
            <person name="Klingl A."/>
            <person name="Woyke T."/>
            <person name="Ryan C.M."/>
            <person name="Banfield J.F."/>
        </authorList>
    </citation>
    <scope>NUCLEOTIDE SEQUENCE [LARGE SCALE GENOMIC DNA]</scope>
    <source>
        <strain evidence="7">CG22_combo_CG10-13_8_21_14_all_39_12</strain>
    </source>
</reference>
<dbReference type="AlphaFoldDB" id="A0A2H0BH51"/>
<dbReference type="Proteomes" id="UP000228495">
    <property type="component" value="Unassembled WGS sequence"/>
</dbReference>
<dbReference type="InterPro" id="IPR030854">
    <property type="entry name" value="RNase_J_bac"/>
</dbReference>
<comment type="function">
    <text evidence="5">An RNase that has 5'-3' exonuclease and possibly endonuclease activity. Involved in maturation of rRNA and in some organisms also mRNA maturation and/or decay.</text>
</comment>
<dbReference type="GO" id="GO:0004521">
    <property type="term" value="F:RNA endonuclease activity"/>
    <property type="evidence" value="ECO:0007669"/>
    <property type="project" value="UniProtKB-UniRule"/>
</dbReference>
<evidence type="ECO:0000256" key="2">
    <source>
        <dbReference type="ARBA" id="ARBA00022722"/>
    </source>
</evidence>
<evidence type="ECO:0000313" key="7">
    <source>
        <dbReference type="EMBL" id="PIP56899.1"/>
    </source>
</evidence>
<dbReference type="GO" id="GO:0006364">
    <property type="term" value="P:rRNA processing"/>
    <property type="evidence" value="ECO:0007669"/>
    <property type="project" value="UniProtKB-UniRule"/>
</dbReference>
<sequence>MPENSNTPYLHYIPLGGNGEVTKNMHVFETQDDVVVFDAGIGFPQADQLGVDVVIPDVSYLIQKRHKVRGIVISHAHEDHIGALPYIVKELTNVPIYATKLPRGFIQAKLAEKNLLKGQPLHLIEPEKGAFKVGKFEINPYRVNHSVPDALGLFVRTPVGNIVMSPDFKFDWTPVDGHPFEVGKLASLAQDGVLALFSDCLGSNRDGYTESERSIEKAFDRELRDAKGQVFITTMSSNISRIQQAINVSHKYGRKVVPAGRSIDQNIQTALNLGYLKVPDGAVIDQEKARRMPGHKKTYLVAGAMGQPGSALDRLSRGEHRSIQIKPGAAVIFSADPIPGVGDQVGSAIDRLIEKGVRVVYSDIQDDLHVSGHGSKGDLSLMVGLTRPEFFIPIGGTRRHQRGYTTLVEDMGYDPKTVFELLGNQTVMFHEHDAKLGPEIETRDVFVDGSLVGDVGKIVLEDRMQLSQDGVFVIIMRKDKEGKLSNIVDVISRGFVFQAESGELVKHAKQLAGKTVQGTHIKEWNKTKEKLTEKLRSLFFSKTKREPLILPVVIDL</sequence>
<keyword evidence="4 5" id="KW-0694">RNA-binding</keyword>
<dbReference type="GO" id="GO:0004534">
    <property type="term" value="F:5'-3' RNA exonuclease activity"/>
    <property type="evidence" value="ECO:0007669"/>
    <property type="project" value="UniProtKB-UniRule"/>
</dbReference>
<dbReference type="InterPro" id="IPR004613">
    <property type="entry name" value="RNase_J"/>
</dbReference>
<dbReference type="HAMAP" id="MF_01491">
    <property type="entry name" value="RNase_J_bact"/>
    <property type="match status" value="1"/>
</dbReference>
<gene>
    <name evidence="5" type="primary">rnj</name>
    <name evidence="7" type="ORF">COX05_00455</name>
</gene>
<dbReference type="NCBIfam" id="TIGR00649">
    <property type="entry name" value="MG423"/>
    <property type="match status" value="1"/>
</dbReference>
<dbReference type="InterPro" id="IPR042173">
    <property type="entry name" value="RNase_J_2"/>
</dbReference>
<dbReference type="InterPro" id="IPR055132">
    <property type="entry name" value="RNase_J_b_CASP"/>
</dbReference>
<dbReference type="Gene3D" id="3.60.15.10">
    <property type="entry name" value="Ribonuclease Z/Hydroxyacylglutathione hydrolase-like"/>
    <property type="match status" value="1"/>
</dbReference>
<keyword evidence="5" id="KW-0378">Hydrolase</keyword>
<dbReference type="InterPro" id="IPR036866">
    <property type="entry name" value="RibonucZ/Hydroxyglut_hydro"/>
</dbReference>
<keyword evidence="2 5" id="KW-0540">Nuclease</keyword>
<accession>A0A2H0BH51</accession>
<protein>
    <recommendedName>
        <fullName evidence="5">Ribonuclease J</fullName>
        <shortName evidence="5">RNase J</shortName>
        <ecNumber evidence="5">3.1.-.-</ecNumber>
    </recommendedName>
</protein>
<evidence type="ECO:0000256" key="5">
    <source>
        <dbReference type="HAMAP-Rule" id="MF_01491"/>
    </source>
</evidence>
<dbReference type="GO" id="GO:0003723">
    <property type="term" value="F:RNA binding"/>
    <property type="evidence" value="ECO:0007669"/>
    <property type="project" value="UniProtKB-UniRule"/>
</dbReference>
<dbReference type="InterPro" id="IPR041636">
    <property type="entry name" value="RNase_J_C"/>
</dbReference>
<dbReference type="EMBL" id="PCSU01000005">
    <property type="protein sequence ID" value="PIP56899.1"/>
    <property type="molecule type" value="Genomic_DNA"/>
</dbReference>
<dbReference type="PANTHER" id="PTHR43694">
    <property type="entry name" value="RIBONUCLEASE J"/>
    <property type="match status" value="1"/>
</dbReference>
<keyword evidence="3 5" id="KW-0269">Exonuclease</keyword>
<keyword evidence="1 5" id="KW-0963">Cytoplasm</keyword>
<dbReference type="Pfam" id="PF22505">
    <property type="entry name" value="RNase_J_b_CASP"/>
    <property type="match status" value="1"/>
</dbReference>
<keyword evidence="5" id="KW-0255">Endonuclease</keyword>
<keyword evidence="5" id="KW-0698">rRNA processing</keyword>
<dbReference type="Pfam" id="PF00753">
    <property type="entry name" value="Lactamase_B"/>
    <property type="match status" value="1"/>
</dbReference>
<feature type="domain" description="Metallo-beta-lactamase" evidence="6">
    <location>
        <begin position="22"/>
        <end position="219"/>
    </location>
</feature>
<evidence type="ECO:0000259" key="6">
    <source>
        <dbReference type="SMART" id="SM00849"/>
    </source>
</evidence>
<dbReference type="PANTHER" id="PTHR43694:SF1">
    <property type="entry name" value="RIBONUCLEASE J"/>
    <property type="match status" value="1"/>
</dbReference>
<comment type="caution">
    <text evidence="7">The sequence shown here is derived from an EMBL/GenBank/DDBJ whole genome shotgun (WGS) entry which is preliminary data.</text>
</comment>
<evidence type="ECO:0000256" key="4">
    <source>
        <dbReference type="ARBA" id="ARBA00022884"/>
    </source>
</evidence>
<evidence type="ECO:0000256" key="3">
    <source>
        <dbReference type="ARBA" id="ARBA00022839"/>
    </source>
</evidence>
<proteinExistence type="inferred from homology"/>